<sequence length="144" mass="16734">MHQKMLEFLQREHLLTLSVCDVQGVYSASCFYCFFKEGYTLVCKSQESSRHIQLARKNPFVGVNIAHHTKKIQEISGMQIKALLRHAKEQETGCYHAKYPFARLGGGEVYALEILWAKYTDNSLLIPKKLEYRREICYTSPKKE</sequence>
<evidence type="ECO:0000313" key="2">
    <source>
        <dbReference type="Proteomes" id="UP000001522"/>
    </source>
</evidence>
<proteinExistence type="predicted"/>
<dbReference type="STRING" id="679897.HMU03300"/>
<dbReference type="Proteomes" id="UP000001522">
    <property type="component" value="Chromosome"/>
</dbReference>
<dbReference type="RefSeq" id="WP_013022684.1">
    <property type="nucleotide sequence ID" value="NC_013949.1"/>
</dbReference>
<dbReference type="Gene3D" id="2.30.110.10">
    <property type="entry name" value="Electron Transport, Fmn-binding Protein, Chain A"/>
    <property type="match status" value="1"/>
</dbReference>
<evidence type="ECO:0008006" key="3">
    <source>
        <dbReference type="Google" id="ProtNLM"/>
    </source>
</evidence>
<protein>
    <recommendedName>
        <fullName evidence="3">Pyridoxamine 5'-phosphate oxidase putative domain-containing protein</fullName>
    </recommendedName>
</protein>
<reference evidence="1 2" key="1">
    <citation type="journal article" date="2010" name="BMC Genomics">
        <title>Comparative genomics and proteomics of Helicobacter mustelae, an ulcerogenic and carcinogenic gastric pathogen.</title>
        <authorList>
            <person name="O'Toole P.W."/>
            <person name="Snelling W.J."/>
            <person name="Canchaya C."/>
            <person name="Forde B.M."/>
            <person name="Hardie K.R."/>
            <person name="Josenhans C."/>
            <person name="Graham R.L.J."/>
            <person name="McMullan G."/>
            <person name="Parkhill J."/>
            <person name="Belda E."/>
            <person name="Bentley S.D."/>
        </authorList>
    </citation>
    <scope>NUCLEOTIDE SEQUENCE [LARGE SCALE GENOMIC DNA]</scope>
    <source>
        <strain evidence="2">ATCC 43772 / LMG 18044 / NCTC 12198 / 12198</strain>
    </source>
</reference>
<dbReference type="SUPFAM" id="SSF50475">
    <property type="entry name" value="FMN-binding split barrel"/>
    <property type="match status" value="1"/>
</dbReference>
<gene>
    <name evidence="1" type="ordered locus">HMU03300</name>
</gene>
<keyword evidence="2" id="KW-1185">Reference proteome</keyword>
<dbReference type="InterPro" id="IPR012349">
    <property type="entry name" value="Split_barrel_FMN-bd"/>
</dbReference>
<evidence type="ECO:0000313" key="1">
    <source>
        <dbReference type="EMBL" id="CBG39592.1"/>
    </source>
</evidence>
<dbReference type="AlphaFoldDB" id="D3UGH1"/>
<dbReference type="eggNOG" id="COG3787">
    <property type="taxonomic scope" value="Bacteria"/>
</dbReference>
<dbReference type="HOGENOM" id="CLU_105087_3_0_7"/>
<dbReference type="KEGG" id="hms:HMU03300"/>
<accession>D3UGH1</accession>
<dbReference type="EMBL" id="FN555004">
    <property type="protein sequence ID" value="CBG39592.1"/>
    <property type="molecule type" value="Genomic_DNA"/>
</dbReference>
<organism evidence="1 2">
    <name type="scientific">Helicobacter mustelae (strain ATCC 43772 / CCUG 25715 / CIP 103759 / LMG 18044 / NCTC 12198 / R85-136P)</name>
    <name type="common">Campylobacter mustelae</name>
    <dbReference type="NCBI Taxonomy" id="679897"/>
    <lineage>
        <taxon>Bacteria</taxon>
        <taxon>Pseudomonadati</taxon>
        <taxon>Campylobacterota</taxon>
        <taxon>Epsilonproteobacteria</taxon>
        <taxon>Campylobacterales</taxon>
        <taxon>Helicobacteraceae</taxon>
        <taxon>Helicobacter</taxon>
    </lineage>
</organism>
<name>D3UGH1_HELM1</name>